<proteinExistence type="predicted"/>
<dbReference type="Proteomes" id="UP000054600">
    <property type="component" value="Unassembled WGS sequence"/>
</dbReference>
<dbReference type="InterPro" id="IPR009305">
    <property type="entry name" value="Mpo1-like"/>
</dbReference>
<dbReference type="OrthoDB" id="5515308at2"/>
<keyword evidence="3" id="KW-1185">Reference proteome</keyword>
<evidence type="ECO:0000256" key="1">
    <source>
        <dbReference type="SAM" id="Phobius"/>
    </source>
</evidence>
<gene>
    <name evidence="2" type="ORF">Lsha_0590</name>
</gene>
<reference evidence="2 3" key="1">
    <citation type="submission" date="2015-11" db="EMBL/GenBank/DDBJ databases">
        <title>Genomic analysis of 38 Legionella species identifies large and diverse effector repertoires.</title>
        <authorList>
            <person name="Burstein D."/>
            <person name="Amaro F."/>
            <person name="Zusman T."/>
            <person name="Lifshitz Z."/>
            <person name="Cohen O."/>
            <person name="Gilbert J.A."/>
            <person name="Pupko T."/>
            <person name="Shuman H.A."/>
            <person name="Segal G."/>
        </authorList>
    </citation>
    <scope>NUCLEOTIDE SEQUENCE [LARGE SCALE GENOMIC DNA]</scope>
    <source>
        <strain evidence="2 3">ATCC 49655</strain>
    </source>
</reference>
<organism evidence="2 3">
    <name type="scientific">Legionella shakespearei DSM 23087</name>
    <dbReference type="NCBI Taxonomy" id="1122169"/>
    <lineage>
        <taxon>Bacteria</taxon>
        <taxon>Pseudomonadati</taxon>
        <taxon>Pseudomonadota</taxon>
        <taxon>Gammaproteobacteria</taxon>
        <taxon>Legionellales</taxon>
        <taxon>Legionellaceae</taxon>
        <taxon>Legionella</taxon>
    </lineage>
</organism>
<feature type="transmembrane region" description="Helical" evidence="1">
    <location>
        <begin position="49"/>
        <end position="67"/>
    </location>
</feature>
<evidence type="ECO:0000313" key="2">
    <source>
        <dbReference type="EMBL" id="KTD64159.1"/>
    </source>
</evidence>
<accession>A0A0W0Z5P8</accession>
<evidence type="ECO:0000313" key="3">
    <source>
        <dbReference type="Proteomes" id="UP000054600"/>
    </source>
</evidence>
<sequence length="170" mass="19225">MKSFIEQAQLYAEYHQNPQTRYTHLAGVPIIILSLMILLGFVKIIIPDVFGTNLACLTALAVLVYYFRLNWQLALILTPIFLILLWLASWFNHAGPTTLGVWAFIITFVVGWGLQLYGHVLEGKKPAFMVNLSQALIAPLYLTAELMFMAGWMSSLKEEIHGKNEETPVK</sequence>
<keyword evidence="1" id="KW-1133">Transmembrane helix</keyword>
<dbReference type="Pfam" id="PF06127">
    <property type="entry name" value="Mpo1-like"/>
    <property type="match status" value="1"/>
</dbReference>
<dbReference type="PATRIC" id="fig|1122169.6.peg.680"/>
<dbReference type="GO" id="GO:0016020">
    <property type="term" value="C:membrane"/>
    <property type="evidence" value="ECO:0007669"/>
    <property type="project" value="GOC"/>
</dbReference>
<feature type="transmembrane region" description="Helical" evidence="1">
    <location>
        <begin position="99"/>
        <end position="120"/>
    </location>
</feature>
<comment type="caution">
    <text evidence="2">The sequence shown here is derived from an EMBL/GenBank/DDBJ whole genome shotgun (WGS) entry which is preliminary data.</text>
</comment>
<dbReference type="PANTHER" id="PTHR28026:SF9">
    <property type="entry name" value="2-HYDROXY-PALMITIC ACID DIOXYGENASE MPO1"/>
    <property type="match status" value="1"/>
</dbReference>
<dbReference type="eggNOG" id="COG4539">
    <property type="taxonomic scope" value="Bacteria"/>
</dbReference>
<dbReference type="PANTHER" id="PTHR28026">
    <property type="entry name" value="DUF962 DOMAIN PROTEIN (AFU_ORTHOLOGUE AFUA_8G05310)"/>
    <property type="match status" value="1"/>
</dbReference>
<feature type="transmembrane region" description="Helical" evidence="1">
    <location>
        <begin position="22"/>
        <end position="42"/>
    </location>
</feature>
<keyword evidence="1 2" id="KW-0812">Transmembrane</keyword>
<dbReference type="RefSeq" id="WP_018577784.1">
    <property type="nucleotide sequence ID" value="NZ_KB892411.1"/>
</dbReference>
<protein>
    <submittedName>
        <fullName evidence="2">Transmembrane protein</fullName>
    </submittedName>
</protein>
<feature type="transmembrane region" description="Helical" evidence="1">
    <location>
        <begin position="73"/>
        <end position="92"/>
    </location>
</feature>
<dbReference type="AlphaFoldDB" id="A0A0W0Z5P8"/>
<keyword evidence="1" id="KW-0472">Membrane</keyword>
<feature type="transmembrane region" description="Helical" evidence="1">
    <location>
        <begin position="132"/>
        <end position="153"/>
    </location>
</feature>
<dbReference type="EMBL" id="LNYW01000019">
    <property type="protein sequence ID" value="KTD64159.1"/>
    <property type="molecule type" value="Genomic_DNA"/>
</dbReference>
<dbReference type="STRING" id="1122169.Lsha_0590"/>
<name>A0A0W0Z5P8_9GAMM</name>
<dbReference type="GO" id="GO:0046521">
    <property type="term" value="P:sphingoid catabolic process"/>
    <property type="evidence" value="ECO:0007669"/>
    <property type="project" value="TreeGrafter"/>
</dbReference>